<keyword evidence="3" id="KW-0812">Transmembrane</keyword>
<keyword evidence="8" id="KW-0408">Iron</keyword>
<dbReference type="InterPro" id="IPR014430">
    <property type="entry name" value="Scs7"/>
</dbReference>
<evidence type="ECO:0000256" key="8">
    <source>
        <dbReference type="ARBA" id="ARBA00023004"/>
    </source>
</evidence>
<dbReference type="GeneID" id="80518083"/>
<reference evidence="12" key="1">
    <citation type="submission" date="2017-01" db="EMBL/GenBank/DDBJ databases">
        <authorList>
            <person name="Assis F.L."/>
            <person name="Abrahao J.S."/>
            <person name="Silva L."/>
            <person name="Khalil J.B."/>
            <person name="Rodrigues R."/>
            <person name="Silva L.S."/>
            <person name="Arantes T."/>
            <person name="Boratto P."/>
            <person name="Andrade M."/>
            <person name="Kroon E.G."/>
            <person name="Ribeiro B."/>
            <person name="Bergier I."/>
            <person name="Seligmann H."/>
            <person name="Ghigo E."/>
            <person name="Colson P."/>
            <person name="Levasseur A."/>
            <person name="Raoult D."/>
            <person name="Scola B.L."/>
        </authorList>
    </citation>
    <scope>NUCLEOTIDE SEQUENCE</scope>
    <source>
        <strain evidence="12">Soda lake</strain>
    </source>
</reference>
<protein>
    <submittedName>
        <fullName evidence="12">Cytochrome b5-like protein</fullName>
    </submittedName>
</protein>
<evidence type="ECO:0000256" key="5">
    <source>
        <dbReference type="ARBA" id="ARBA00022824"/>
    </source>
</evidence>
<dbReference type="InterPro" id="IPR001199">
    <property type="entry name" value="Cyt_B5-like_heme/steroid-bd"/>
</dbReference>
<evidence type="ECO:0000256" key="10">
    <source>
        <dbReference type="ARBA" id="ARBA00023136"/>
    </source>
</evidence>
<dbReference type="PRINTS" id="PR00363">
    <property type="entry name" value="CYTOCHROMEB5"/>
</dbReference>
<dbReference type="PANTHER" id="PTHR12863">
    <property type="entry name" value="FATTY ACID HYDROXYLASE"/>
    <property type="match status" value="1"/>
</dbReference>
<feature type="domain" description="Cytochrome b5 heme-binding" evidence="11">
    <location>
        <begin position="22"/>
        <end position="98"/>
    </location>
</feature>
<evidence type="ECO:0000256" key="1">
    <source>
        <dbReference type="ARBA" id="ARBA00004477"/>
    </source>
</evidence>
<keyword evidence="10" id="KW-0472">Membrane</keyword>
<evidence type="ECO:0000256" key="7">
    <source>
        <dbReference type="ARBA" id="ARBA00023002"/>
    </source>
</evidence>
<dbReference type="GO" id="GO:0006631">
    <property type="term" value="P:fatty acid metabolic process"/>
    <property type="evidence" value="ECO:0007669"/>
    <property type="project" value="TreeGrafter"/>
</dbReference>
<keyword evidence="9" id="KW-0443">Lipid metabolism</keyword>
<comment type="subcellular location">
    <subcellularLocation>
        <location evidence="1">Endoplasmic reticulum membrane</location>
        <topology evidence="1">Multi-pass membrane protein</topology>
    </subcellularLocation>
</comment>
<dbReference type="RefSeq" id="YP_010781319.1">
    <property type="nucleotide sequence ID" value="NC_075039.1"/>
</dbReference>
<evidence type="ECO:0000256" key="3">
    <source>
        <dbReference type="ARBA" id="ARBA00022692"/>
    </source>
</evidence>
<evidence type="ECO:0000256" key="2">
    <source>
        <dbReference type="ARBA" id="ARBA00022617"/>
    </source>
</evidence>
<dbReference type="KEGG" id="vg:80518083"/>
<evidence type="ECO:0000256" key="4">
    <source>
        <dbReference type="ARBA" id="ARBA00022723"/>
    </source>
</evidence>
<dbReference type="GO" id="GO:0020037">
    <property type="term" value="F:heme binding"/>
    <property type="evidence" value="ECO:0007669"/>
    <property type="project" value="InterPro"/>
</dbReference>
<evidence type="ECO:0000313" key="12">
    <source>
        <dbReference type="EMBL" id="QKU34676.1"/>
    </source>
</evidence>
<dbReference type="PROSITE" id="PS00191">
    <property type="entry name" value="CYTOCHROME_B5_1"/>
    <property type="match status" value="1"/>
</dbReference>
<keyword evidence="5" id="KW-0256">Endoplasmic reticulum</keyword>
<dbReference type="InterPro" id="IPR036400">
    <property type="entry name" value="Cyt_B5-like_heme/steroid_sf"/>
</dbReference>
<sequence>MFFIAFVVIVIGIMYILFSEQNTEMTNNQKSNNNENIPQKIIVKFKEEEYDITDFIRKHPGGKQLLVENNGNDIEKLMLENEHSVHAYNILQKYKIIK</sequence>
<keyword evidence="7" id="KW-0560">Oxidoreductase</keyword>
<reference evidence="12" key="2">
    <citation type="journal article" date="2018" name="Nat. Commun.">
        <title>Tailed giant Tupanvirus possesses the most complete translational apparatus of the known virosphere.</title>
        <authorList>
            <person name="Abrahao J."/>
            <person name="Silva L."/>
            <person name="Silva L.S."/>
            <person name="Khalil J.Y.B."/>
            <person name="Rodrigues R."/>
            <person name="Arantes T."/>
            <person name="Assis F."/>
            <person name="Boratto P."/>
            <person name="Andrade M."/>
            <person name="Kroon E.G."/>
            <person name="Ribeiro B."/>
            <person name="Bergier I."/>
            <person name="Seligmann H."/>
            <person name="Ghigo E."/>
            <person name="Colson P."/>
            <person name="Levasseur A."/>
            <person name="Kroemer G."/>
            <person name="Raoult D."/>
            <person name="La Scola B."/>
        </authorList>
    </citation>
    <scope>NUCLEOTIDE SEQUENCE [LARGE SCALE GENOMIC DNA]</scope>
    <source>
        <strain evidence="12">Soda lake</strain>
    </source>
</reference>
<evidence type="ECO:0000256" key="6">
    <source>
        <dbReference type="ARBA" id="ARBA00022989"/>
    </source>
</evidence>
<keyword evidence="4" id="KW-0479">Metal-binding</keyword>
<dbReference type="SUPFAM" id="SSF55856">
    <property type="entry name" value="Cytochrome b5-like heme/steroid binding domain"/>
    <property type="match status" value="1"/>
</dbReference>
<dbReference type="GO" id="GO:0046872">
    <property type="term" value="F:metal ion binding"/>
    <property type="evidence" value="ECO:0007669"/>
    <property type="project" value="UniProtKB-KW"/>
</dbReference>
<name>A0A6N1NSE4_9VIRU</name>
<dbReference type="PROSITE" id="PS50255">
    <property type="entry name" value="CYTOCHROME_B5_2"/>
    <property type="match status" value="1"/>
</dbReference>
<dbReference type="Pfam" id="PF00173">
    <property type="entry name" value="Cyt-b5"/>
    <property type="match status" value="1"/>
</dbReference>
<organism evidence="12">
    <name type="scientific">Tupanvirus soda lake</name>
    <dbReference type="NCBI Taxonomy" id="2126985"/>
    <lineage>
        <taxon>Viruses</taxon>
        <taxon>Varidnaviria</taxon>
        <taxon>Bamfordvirae</taxon>
        <taxon>Nucleocytoviricota</taxon>
        <taxon>Megaviricetes</taxon>
        <taxon>Imitervirales</taxon>
        <taxon>Mimiviridae</taxon>
        <taxon>Megamimivirinae</taxon>
        <taxon>Tupanvirus</taxon>
        <taxon>Tupanvirus salinum</taxon>
    </lineage>
</organism>
<keyword evidence="2" id="KW-0349">Heme</keyword>
<dbReference type="EMBL" id="KY523104">
    <property type="protein sequence ID" value="QKU34676.1"/>
    <property type="molecule type" value="Genomic_DNA"/>
</dbReference>
<dbReference type="GO" id="GO:0016020">
    <property type="term" value="C:membrane"/>
    <property type="evidence" value="ECO:0007669"/>
    <property type="project" value="InterPro"/>
</dbReference>
<dbReference type="GO" id="GO:0080132">
    <property type="term" value="F:fatty acid 2-hydroxylase activity"/>
    <property type="evidence" value="ECO:0007669"/>
    <property type="project" value="InterPro"/>
</dbReference>
<dbReference type="PANTHER" id="PTHR12863:SF1">
    <property type="entry name" value="FATTY ACID 2-HYDROXYLASE"/>
    <property type="match status" value="1"/>
</dbReference>
<dbReference type="Gene3D" id="3.10.120.10">
    <property type="entry name" value="Cytochrome b5-like heme/steroid binding domain"/>
    <property type="match status" value="1"/>
</dbReference>
<evidence type="ECO:0000256" key="9">
    <source>
        <dbReference type="ARBA" id="ARBA00023098"/>
    </source>
</evidence>
<evidence type="ECO:0000259" key="11">
    <source>
        <dbReference type="PROSITE" id="PS50255"/>
    </source>
</evidence>
<dbReference type="InterPro" id="IPR018506">
    <property type="entry name" value="Cyt_B5_heme-BS"/>
</dbReference>
<keyword evidence="6" id="KW-1133">Transmembrane helix</keyword>
<accession>A0A6N1NSE4</accession>
<proteinExistence type="predicted"/>